<dbReference type="Proteomes" id="UP000030377">
    <property type="component" value="Unassembled WGS sequence"/>
</dbReference>
<sequence length="67" mass="7376">MLKFIVFIVVAFVLVDVQWSHAKSKRLADRQGVSTVSQPGANPPAERPRDPADIALDKKIKSICRGC</sequence>
<dbReference type="EMBL" id="JRPN01000001">
    <property type="protein sequence ID" value="KGT81734.1"/>
    <property type="molecule type" value="Genomic_DNA"/>
</dbReference>
<gene>
    <name evidence="2" type="ORF">MA20_03175</name>
</gene>
<evidence type="ECO:0000256" key="1">
    <source>
        <dbReference type="SAM" id="MobiDB-lite"/>
    </source>
</evidence>
<accession>A0A0A3Y849</accession>
<reference evidence="2 3" key="1">
    <citation type="submission" date="2014-09" db="EMBL/GenBank/DDBJ databases">
        <title>Draft genome of Bradyrhizobium japonicum Is-34.</title>
        <authorList>
            <person name="Tsurumaru H."/>
            <person name="Yamakawa T."/>
            <person name="Hashimoto S."/>
            <person name="Okizaki K."/>
            <person name="Kanesaki Y."/>
            <person name="Yoshikawa H."/>
            <person name="Yajima S."/>
        </authorList>
    </citation>
    <scope>NUCLEOTIDE SEQUENCE [LARGE SCALE GENOMIC DNA]</scope>
    <source>
        <strain evidence="2 3">Is-34</strain>
    </source>
</reference>
<name>A0A0A3Y849_BRAJP</name>
<feature type="region of interest" description="Disordered" evidence="1">
    <location>
        <begin position="27"/>
        <end position="51"/>
    </location>
</feature>
<protein>
    <submittedName>
        <fullName evidence="2">Uncharacterized protein</fullName>
    </submittedName>
</protein>
<evidence type="ECO:0000313" key="2">
    <source>
        <dbReference type="EMBL" id="KGT81734.1"/>
    </source>
</evidence>
<evidence type="ECO:0000313" key="3">
    <source>
        <dbReference type="Proteomes" id="UP000030377"/>
    </source>
</evidence>
<proteinExistence type="predicted"/>
<organism evidence="2 3">
    <name type="scientific">Bradyrhizobium japonicum</name>
    <dbReference type="NCBI Taxonomy" id="375"/>
    <lineage>
        <taxon>Bacteria</taxon>
        <taxon>Pseudomonadati</taxon>
        <taxon>Pseudomonadota</taxon>
        <taxon>Alphaproteobacteria</taxon>
        <taxon>Hyphomicrobiales</taxon>
        <taxon>Nitrobacteraceae</taxon>
        <taxon>Bradyrhizobium</taxon>
    </lineage>
</organism>
<dbReference type="AlphaFoldDB" id="A0A0A3Y849"/>
<comment type="caution">
    <text evidence="2">The sequence shown here is derived from an EMBL/GenBank/DDBJ whole genome shotgun (WGS) entry which is preliminary data.</text>
</comment>